<feature type="domain" description="USP" evidence="17">
    <location>
        <begin position="1345"/>
        <end position="1676"/>
    </location>
</feature>
<evidence type="ECO:0000313" key="19">
    <source>
        <dbReference type="EMBL" id="KAH9415037.1"/>
    </source>
</evidence>
<dbReference type="SUPFAM" id="SSF54236">
    <property type="entry name" value="Ubiquitin-like"/>
    <property type="match status" value="1"/>
</dbReference>
<dbReference type="InterPro" id="IPR004733">
    <property type="entry name" value="PurM_cligase"/>
</dbReference>
<dbReference type="SUPFAM" id="SSF51246">
    <property type="entry name" value="Rudiment single hybrid motif"/>
    <property type="match status" value="1"/>
</dbReference>
<dbReference type="InterPro" id="IPR001394">
    <property type="entry name" value="Peptidase_C19_UCH"/>
</dbReference>
<keyword evidence="8 15" id="KW-0658">Purine biosynthesis</keyword>
<dbReference type="InterPro" id="IPR020562">
    <property type="entry name" value="PRibGlycinamide_synth_N"/>
</dbReference>
<protein>
    <recommendedName>
        <fullName evidence="15">Trifunctional purine biosynthetic protein adenosine-3</fullName>
    </recommendedName>
    <domain>
        <recommendedName>
            <fullName evidence="15">Phosphoribosylamine--glycine ligase</fullName>
            <ecNumber evidence="15">6.3.4.13</ecNumber>
        </recommendedName>
        <alternativeName>
            <fullName evidence="15">Glycinamide ribonucleotide synthetase</fullName>
            <shortName evidence="15">GARS</shortName>
        </alternativeName>
        <alternativeName>
            <fullName evidence="15">Phosphoribosylglycinamide synthetase</fullName>
        </alternativeName>
    </domain>
    <domain>
        <recommendedName>
            <fullName evidence="15">Phosphoribosylformylglycinamidine cyclo-ligase</fullName>
            <ecNumber evidence="15">6.3.3.1</ecNumber>
        </recommendedName>
        <alternativeName>
            <fullName evidence="15">AIR synthase</fullName>
            <shortName evidence="15">AIRS</shortName>
        </alternativeName>
        <alternativeName>
            <fullName evidence="15">Phosphoribosyl-aminoimidazole synthetase</fullName>
        </alternativeName>
    </domain>
    <domain>
        <recommendedName>
            <fullName evidence="15">Phosphoribosylglycinamide formyltransferase</fullName>
            <ecNumber evidence="15">2.1.2.2</ecNumber>
        </recommendedName>
        <alternativeName>
            <fullName evidence="15">5'-phosphoribosylglycinamide transformylase</fullName>
        </alternativeName>
        <alternativeName>
            <fullName evidence="15">GAR transformylase</fullName>
            <shortName evidence="15">GART</shortName>
        </alternativeName>
    </domain>
</protein>
<reference evidence="19 20" key="1">
    <citation type="journal article" date="2018" name="J. Allergy Clin. Immunol.">
        <title>High-quality assembly of Dermatophagoides pteronyssinus genome and transcriptome reveals a wide range of novel allergens.</title>
        <authorList>
            <person name="Liu X.Y."/>
            <person name="Yang K.Y."/>
            <person name="Wang M.Q."/>
            <person name="Kwok J.S."/>
            <person name="Zeng X."/>
            <person name="Yang Z."/>
            <person name="Xiao X.J."/>
            <person name="Lau C.P."/>
            <person name="Li Y."/>
            <person name="Huang Z.M."/>
            <person name="Ba J.G."/>
            <person name="Yim A.K."/>
            <person name="Ouyang C.Y."/>
            <person name="Ngai S.M."/>
            <person name="Chan T.F."/>
            <person name="Leung E.L."/>
            <person name="Liu L."/>
            <person name="Liu Z.G."/>
            <person name="Tsui S.K."/>
        </authorList>
    </citation>
    <scope>NUCLEOTIDE SEQUENCE [LARGE SCALE GENOMIC DNA]</scope>
    <source>
        <strain evidence="19">Derp</strain>
    </source>
</reference>
<dbReference type="Gene3D" id="3.30.470.20">
    <property type="entry name" value="ATP-grasp fold, B domain"/>
    <property type="match status" value="1"/>
</dbReference>
<dbReference type="Gene3D" id="3.30.1490.20">
    <property type="entry name" value="ATP-grasp fold, A domain"/>
    <property type="match status" value="1"/>
</dbReference>
<dbReference type="Gene3D" id="3.90.70.10">
    <property type="entry name" value="Cysteine proteinases"/>
    <property type="match status" value="1"/>
</dbReference>
<evidence type="ECO:0000259" key="18">
    <source>
        <dbReference type="PROSITE" id="PS50975"/>
    </source>
</evidence>
<sequence length="2270" mass="260318">MVRYGRIPSWSFPHITSRLPEHYYRHRQELTKPSERVHDRPVPTDFLDFKYSSELSKPIRVPDVPISVTYPKEADAGLWGGEGIVKGYVKPRKYFQAGWPRPKYWFPNLKKVVMYSEILDTHFQIICTRRTLSLIDDYYGFDNYILRSKVQDLKSQLGLALRRQMLLKLAKKEFKDENHEQQMLDKYGDCIIPLEEAEWFGLTVQQAVTRHKKLTAKENPPIPLKYELARKLLYDLEHPTPETSDQKVHTKDSSGPFVQQLERCSEEKMSKKVLVIGNGSREHCIAWKLSQSSKVSNIIVSPGNGGLSQCGGKISMIDLNVSHHNELIEWCRNNRIDLVVVGPEDPLSKGISDSLNSNGILCFGPSQKAARIESDKAFAKNFMKKYKIPTASYQNFTDHEKAKEYVRSTGALVIKASGLAAGKGVIVAKTIDEACEAIDDMMLRKKFGKAGDEIVVEEFLEGDEVSVFAMTDGVNHRILLPAQDHKRAYDNDEGPNTGGMGAYCPYPFLNDEQLDLIKENIIQKTIDGMRQEGHPFVGLLYAGLMITPHGPKVIEFNCRFGDPETQSILSLLKSDIFDHFMACMYGQVDEVRFEWDDRYAVGIVIASGGYPGPIVKNIEIHGLNILNQLSDVYAFYSGTALKDGNLVTSGGRIMTIVALDHSLKQAAIKARNAVSMIKIEKSFYRNDIASKAIQRLETQIDYKQSGVDIDAGNELVEHIKEFARRTTRPGVMEQIGGFGALFDMSKLGMQDPILVSGTDGVGTKLKVAIDTGILNTVGIDLVAMCINDILVQGAEPLFFLDYFACSRLQVDRATDVIKGISDGCLQSNCALVGGETAEMPGMYVGDDFDLAGFAVGAVERKQMLPRKNSIAEGDIIIGLTSSGVHSNGFSMVRKIMEVNQIDFSDQFDEQRKFHDILLTPTKIYVKSLMPAIKTGKIKALAHITGGGLIENIPRILPKEFGVELNAMSWPMHEIFTWLKHAGNVADHEMQKTFNCGLGMVIIVDAKDAQTIQELIKSSNDEESYQVGKIIQRSDRPVIIRNFSQAIERNSSKITIKQTQRQKKRVAVLISGSGTNLKAIIEYVNRNAHKTFIDLALVISNKSSAPGLQFAREAGIPIEVIVKKKIQSREEYDQLLNKALDDAHIDIVCLAGFMQMLTENFVNKWLGKMINIHPSLLPSFKGMDAYGQALQYGVKLTGCTAHFVVPEMDAGPIIAQGVVNINPGETHDSLVERGKAVEHQIYPQALELVASGRNMARLPPNKNFLHMHNNLVVNNNDNSDNTFLDFMILRSYKLDVEPCKSRTNRNCTNNARCLKGLGQATWLINQEEDIQEEDKNLAEEQQFCFRGLKNLGATCYINTFLQLWFHNVQLREAIFKWRPNHLSNWNPSCSDQFLANPITCLQLVLAMMQFSVRRFVDPTPFIKCLHLDASQEQDTHEFSSLFNSYIQNKLNYENDKSIQKTINQQYCMKIAYIIKCSRCKFVSEHESDFYELLLRVKGFKDIEECIGDYLKEENLDGTNRYACQICNGLQDAKRFIELRKLPPVLNLQLLRFESSNGHSRKISSFLKFPKRLDMNKFIRPEQTNSTNSNVYNLFAVLIHEGQTAYSGHYITFIKKDNFWFKFNDENVEQLKDFNLKIDNDDDFHISQNGSNNDGNNGRNEKGFHKSKNAYMLVYKLDSEPNRLLLNELRQSSLPNYIIDYIEKDNQAYLKEKEDLLHQKCQERLKELNHQRQVRQIFSKMELVHLQTNQCDINNSSNNNHDSQLNERSFDAINKSWLMNFFRASTSDEVPAIDNESLLCMHKKLNIDSSYKFISTESADLIYSLYKSDIRLKFPEYFCKQCVQYRVYMSNVKQTIDDDQKLIRNLGKFKNCQDENLYWVGKESMKKWKNLRIESIKRQYEVDFQPENNFNFNEDLLCQHGQLCSDSSKRTLIRYQAWLILRKHFPESPEFVENSLPCSDCLEIDRNKQIIRDKNYDIALIQRSSLISLYNGELFRYWPDLLAGHSYHIIPTKFYMAWKKFVAHPNTTPSPDSLISYESNIICTKHSFFMFPPFDDEYVGFDKIYLILDQNEWKALTDFYEFSIDVSFIRMDDENSDRYELKPGFCLSCHQTFVHEEKQKRFFYSDSPIYVKKIVTEESFNDKDPDDNNNPSKKFKIIDNCNHHQSKNEYESMQQNNQQQPPTNQRKRTLRKRRMNNELEIIVSSQDKLKDVKVKIMQHFNVATYDQVLWYNGKQLLSAQNNCTLGELEIEPFITLLLKTFENIHFKHLLFF</sequence>
<keyword evidence="13" id="KW-0687">Ribonucleoprotein</keyword>
<evidence type="ECO:0000256" key="15">
    <source>
        <dbReference type="RuleBase" id="RU363089"/>
    </source>
</evidence>
<evidence type="ECO:0000259" key="17">
    <source>
        <dbReference type="PROSITE" id="PS50235"/>
    </source>
</evidence>
<comment type="pathway">
    <text evidence="2 15">Purine metabolism; IMP biosynthesis via de novo pathway; N(1)-(5-phospho-D-ribosyl)glycinamide from 5-phospho-alpha-D-ribose 1-diphosphate: step 2/2.</text>
</comment>
<organism evidence="19 20">
    <name type="scientific">Dermatophagoides pteronyssinus</name>
    <name type="common">European house dust mite</name>
    <dbReference type="NCBI Taxonomy" id="6956"/>
    <lineage>
        <taxon>Eukaryota</taxon>
        <taxon>Metazoa</taxon>
        <taxon>Ecdysozoa</taxon>
        <taxon>Arthropoda</taxon>
        <taxon>Chelicerata</taxon>
        <taxon>Arachnida</taxon>
        <taxon>Acari</taxon>
        <taxon>Acariformes</taxon>
        <taxon>Sarcoptiformes</taxon>
        <taxon>Astigmata</taxon>
        <taxon>Psoroptidia</taxon>
        <taxon>Analgoidea</taxon>
        <taxon>Pyroglyphidae</taxon>
        <taxon>Dermatophagoidinae</taxon>
        <taxon>Dermatophagoides</taxon>
    </lineage>
</organism>
<proteinExistence type="inferred from homology"/>
<dbReference type="InterPro" id="IPR011761">
    <property type="entry name" value="ATP-grasp"/>
</dbReference>
<dbReference type="PROSITE" id="PS50235">
    <property type="entry name" value="USP_3"/>
    <property type="match status" value="1"/>
</dbReference>
<dbReference type="Gene3D" id="3.10.20.90">
    <property type="entry name" value="Phosphatidylinositol 3-kinase Catalytic Subunit, Chain A, domain 1"/>
    <property type="match status" value="1"/>
</dbReference>
<comment type="catalytic activity">
    <reaction evidence="15">
        <text>2-formamido-N(1)-(5-O-phospho-beta-D-ribosyl)acetamidine + ATP = 5-amino-1-(5-phospho-beta-D-ribosyl)imidazole + ADP + phosphate + H(+)</text>
        <dbReference type="Rhea" id="RHEA:23032"/>
        <dbReference type="ChEBI" id="CHEBI:15378"/>
        <dbReference type="ChEBI" id="CHEBI:30616"/>
        <dbReference type="ChEBI" id="CHEBI:43474"/>
        <dbReference type="ChEBI" id="CHEBI:137981"/>
        <dbReference type="ChEBI" id="CHEBI:147287"/>
        <dbReference type="ChEBI" id="CHEBI:456216"/>
        <dbReference type="EC" id="6.3.3.1"/>
    </reaction>
</comment>
<evidence type="ECO:0000256" key="9">
    <source>
        <dbReference type="ARBA" id="ARBA00022840"/>
    </source>
</evidence>
<dbReference type="InterPro" id="IPR036676">
    <property type="entry name" value="PurM-like_C_sf"/>
</dbReference>
<dbReference type="EC" id="6.3.4.13" evidence="15"/>
<dbReference type="InterPro" id="IPR011054">
    <property type="entry name" value="Rudment_hybrid_motif"/>
</dbReference>
<comment type="similarity">
    <text evidence="3 15">In the N-terminal section; belongs to the GARS family.</text>
</comment>
<dbReference type="HAMAP" id="MF_01930">
    <property type="entry name" value="PurN"/>
    <property type="match status" value="1"/>
</dbReference>
<dbReference type="InterPro" id="IPR020561">
    <property type="entry name" value="PRibGlycinamid_synth_ATP-grasp"/>
</dbReference>
<dbReference type="Gene3D" id="3.90.600.10">
    <property type="entry name" value="Phosphoribosylglycinamide synthetase, C-terminal domain"/>
    <property type="match status" value="1"/>
</dbReference>
<dbReference type="Pfam" id="PF02844">
    <property type="entry name" value="GARS_N"/>
    <property type="match status" value="1"/>
</dbReference>
<dbReference type="Gene3D" id="3.30.1330.10">
    <property type="entry name" value="PurM-like, N-terminal domain"/>
    <property type="match status" value="1"/>
</dbReference>
<dbReference type="NCBIfam" id="TIGR00878">
    <property type="entry name" value="purM"/>
    <property type="match status" value="1"/>
</dbReference>
<comment type="pathway">
    <text evidence="1 15">Purine metabolism; IMP biosynthesis via de novo pathway; 5-amino-1-(5-phospho-D-ribosyl)imidazole from N(2)-formyl-N(1)-(5-phospho-D-ribosyl)glycinamide: step 2/2.</text>
</comment>
<dbReference type="InterPro" id="IPR037123">
    <property type="entry name" value="PRibGlycinamide_synth_C_sf"/>
</dbReference>
<dbReference type="Pfam" id="PF02843">
    <property type="entry name" value="GARS_C"/>
    <property type="match status" value="1"/>
</dbReference>
<dbReference type="InterPro" id="IPR016185">
    <property type="entry name" value="PreATP-grasp_dom_sf"/>
</dbReference>
<evidence type="ECO:0000256" key="5">
    <source>
        <dbReference type="ARBA" id="ARBA00022679"/>
    </source>
</evidence>
<comment type="similarity">
    <text evidence="15">In the central section; belongs to the AIR synthase family.</text>
</comment>
<dbReference type="HAMAP" id="MF_00138">
    <property type="entry name" value="GARS"/>
    <property type="match status" value="1"/>
</dbReference>
<dbReference type="Pfam" id="PF00240">
    <property type="entry name" value="ubiquitin"/>
    <property type="match status" value="1"/>
</dbReference>
<comment type="catalytic activity">
    <reaction evidence="15">
        <text>N(1)-(5-phospho-beta-D-ribosyl)glycinamide + (6R)-10-formyltetrahydrofolate = N(2)-formyl-N(1)-(5-phospho-beta-D-ribosyl)glycinamide + (6S)-5,6,7,8-tetrahydrofolate + H(+)</text>
        <dbReference type="Rhea" id="RHEA:15053"/>
        <dbReference type="ChEBI" id="CHEBI:15378"/>
        <dbReference type="ChEBI" id="CHEBI:57453"/>
        <dbReference type="ChEBI" id="CHEBI:143788"/>
        <dbReference type="ChEBI" id="CHEBI:147286"/>
        <dbReference type="ChEBI" id="CHEBI:195366"/>
        <dbReference type="EC" id="2.1.2.2"/>
    </reaction>
</comment>
<dbReference type="InterPro" id="IPR036921">
    <property type="entry name" value="PurM-like_N_sf"/>
</dbReference>
<evidence type="ECO:0000256" key="4">
    <source>
        <dbReference type="ARBA" id="ARBA00022598"/>
    </source>
</evidence>
<dbReference type="SMART" id="SM01210">
    <property type="entry name" value="GARS_C"/>
    <property type="match status" value="1"/>
</dbReference>
<dbReference type="SUPFAM" id="SSF143800">
    <property type="entry name" value="L28p-like"/>
    <property type="match status" value="1"/>
</dbReference>
<evidence type="ECO:0000256" key="2">
    <source>
        <dbReference type="ARBA" id="ARBA00005174"/>
    </source>
</evidence>
<keyword evidence="9 14" id="KW-0067">ATP-binding</keyword>
<dbReference type="NCBIfam" id="TIGR00877">
    <property type="entry name" value="purD"/>
    <property type="match status" value="1"/>
</dbReference>
<feature type="domain" description="ATP-grasp" evidence="18">
    <location>
        <begin position="380"/>
        <end position="585"/>
    </location>
</feature>
<dbReference type="PROSITE" id="PS50975">
    <property type="entry name" value="ATP_GRASP"/>
    <property type="match status" value="1"/>
</dbReference>
<dbReference type="SMART" id="SM01209">
    <property type="entry name" value="GARS_A"/>
    <property type="match status" value="1"/>
</dbReference>
<dbReference type="InterPro" id="IPR038765">
    <property type="entry name" value="Papain-like_cys_pep_sf"/>
</dbReference>
<keyword evidence="20" id="KW-1185">Reference proteome</keyword>
<evidence type="ECO:0000256" key="7">
    <source>
        <dbReference type="ARBA" id="ARBA00022741"/>
    </source>
</evidence>
<evidence type="ECO:0000256" key="1">
    <source>
        <dbReference type="ARBA" id="ARBA00004686"/>
    </source>
</evidence>
<dbReference type="InterPro" id="IPR010918">
    <property type="entry name" value="PurM-like_C_dom"/>
</dbReference>
<feature type="compositionally biased region" description="Low complexity" evidence="16">
    <location>
        <begin position="2172"/>
        <end position="2182"/>
    </location>
</feature>
<dbReference type="Gene3D" id="3.90.650.10">
    <property type="entry name" value="PurM-like C-terminal domain"/>
    <property type="match status" value="1"/>
</dbReference>
<dbReference type="SUPFAM" id="SSF52440">
    <property type="entry name" value="PreATP-grasp domain"/>
    <property type="match status" value="1"/>
</dbReference>
<dbReference type="InterPro" id="IPR029071">
    <property type="entry name" value="Ubiquitin-like_domsf"/>
</dbReference>
<dbReference type="InterPro" id="IPR002376">
    <property type="entry name" value="Formyl_transf_N"/>
</dbReference>
<evidence type="ECO:0000256" key="16">
    <source>
        <dbReference type="SAM" id="MobiDB-lite"/>
    </source>
</evidence>
<dbReference type="Gene3D" id="3.40.50.170">
    <property type="entry name" value="Formyl transferase, N-terminal domain"/>
    <property type="match status" value="1"/>
</dbReference>
<dbReference type="SUPFAM" id="SSF55326">
    <property type="entry name" value="PurM N-terminal domain-like"/>
    <property type="match status" value="1"/>
</dbReference>
<dbReference type="SUPFAM" id="SSF54001">
    <property type="entry name" value="Cysteine proteinases"/>
    <property type="match status" value="1"/>
</dbReference>
<dbReference type="InterPro" id="IPR020559">
    <property type="entry name" value="PRibGlycinamide_synth_CS"/>
</dbReference>
<keyword evidence="4 15" id="KW-0436">Ligase</keyword>
<keyword evidence="5" id="KW-0808">Transferase</keyword>
<dbReference type="Pfam" id="PF00443">
    <property type="entry name" value="UCH"/>
    <property type="match status" value="1"/>
</dbReference>
<dbReference type="Pfam" id="PF01071">
    <property type="entry name" value="GARS_A"/>
    <property type="match status" value="1"/>
</dbReference>
<reference evidence="19 20" key="2">
    <citation type="journal article" date="2022" name="Mol. Biol. Evol.">
        <title>Comparative Genomics Reveals Insights into the Divergent Evolution of Astigmatic Mites and Household Pest Adaptations.</title>
        <authorList>
            <person name="Xiong Q."/>
            <person name="Wan A.T."/>
            <person name="Liu X."/>
            <person name="Fung C.S."/>
            <person name="Xiao X."/>
            <person name="Malainual N."/>
            <person name="Hou J."/>
            <person name="Wang L."/>
            <person name="Wang M."/>
            <person name="Yang K.Y."/>
            <person name="Cui Y."/>
            <person name="Leung E.L."/>
            <person name="Nong W."/>
            <person name="Shin S.K."/>
            <person name="Au S.W."/>
            <person name="Jeong K.Y."/>
            <person name="Chew F.T."/>
            <person name="Hui J.H."/>
            <person name="Leung T.F."/>
            <person name="Tungtrongchitr A."/>
            <person name="Zhong N."/>
            <person name="Liu Z."/>
            <person name="Tsui S.K."/>
        </authorList>
    </citation>
    <scope>NUCLEOTIDE SEQUENCE [LARGE SCALE GENOMIC DNA]</scope>
    <source>
        <strain evidence="19">Derp</strain>
    </source>
</reference>
<keyword evidence="6 15" id="KW-0479">Metal-binding</keyword>
<evidence type="ECO:0000256" key="8">
    <source>
        <dbReference type="ARBA" id="ARBA00022755"/>
    </source>
</evidence>
<dbReference type="Proteomes" id="UP000887458">
    <property type="component" value="Unassembled WGS sequence"/>
</dbReference>
<comment type="caution">
    <text evidence="19">The sequence shown here is derived from an EMBL/GenBank/DDBJ whole genome shotgun (WGS) entry which is preliminary data.</text>
</comment>
<dbReference type="InterPro" id="IPR016188">
    <property type="entry name" value="PurM-like_N"/>
</dbReference>
<evidence type="ECO:0000256" key="11">
    <source>
        <dbReference type="ARBA" id="ARBA00023211"/>
    </source>
</evidence>
<dbReference type="InterPro" id="IPR018200">
    <property type="entry name" value="USP_CS"/>
</dbReference>
<keyword evidence="11 15" id="KW-0464">Manganese</keyword>
<dbReference type="SUPFAM" id="SSF56042">
    <property type="entry name" value="PurM C-terminal domain-like"/>
    <property type="match status" value="1"/>
</dbReference>
<dbReference type="SUPFAM" id="SSF56059">
    <property type="entry name" value="Glutathione synthetase ATP-binding domain-like"/>
    <property type="match status" value="1"/>
</dbReference>
<dbReference type="InterPro" id="IPR000626">
    <property type="entry name" value="Ubiquitin-like_dom"/>
</dbReference>
<comment type="pathway">
    <text evidence="15">Purine metabolism; IMP biosynthesis via de novo pathway; N(2)-formyl-N(1)-(5-phospho-D-ribosyl)glycinamide from N(1)-(5-phospho-D-ribosyl)glycinamide (10-formyl THF route): step 1/1.</text>
</comment>
<dbReference type="PROSITE" id="PS00973">
    <property type="entry name" value="USP_2"/>
    <property type="match status" value="1"/>
</dbReference>
<evidence type="ECO:0000256" key="6">
    <source>
        <dbReference type="ARBA" id="ARBA00022723"/>
    </source>
</evidence>
<dbReference type="PANTHER" id="PTHR10520">
    <property type="entry name" value="TRIFUNCTIONAL PURINE BIOSYNTHETIC PROTEIN ADENOSINE-3-RELATED"/>
    <property type="match status" value="1"/>
</dbReference>
<dbReference type="PANTHER" id="PTHR10520:SF12">
    <property type="entry name" value="TRIFUNCTIONAL PURINE BIOSYNTHETIC PROTEIN ADENOSINE-3"/>
    <property type="match status" value="1"/>
</dbReference>
<dbReference type="InterPro" id="IPR000115">
    <property type="entry name" value="PRibGlycinamide_synth"/>
</dbReference>
<name>A0ABQ8IXL3_DERPT</name>
<keyword evidence="7 14" id="KW-0547">Nucleotide-binding</keyword>
<dbReference type="InterPro" id="IPR020560">
    <property type="entry name" value="PRibGlycinamide_synth_C-dom"/>
</dbReference>
<comment type="catalytic activity">
    <reaction evidence="15">
        <text>5-phospho-beta-D-ribosylamine + glycine + ATP = N(1)-(5-phospho-beta-D-ribosyl)glycinamide + ADP + phosphate + H(+)</text>
        <dbReference type="Rhea" id="RHEA:17453"/>
        <dbReference type="ChEBI" id="CHEBI:15378"/>
        <dbReference type="ChEBI" id="CHEBI:30616"/>
        <dbReference type="ChEBI" id="CHEBI:43474"/>
        <dbReference type="ChEBI" id="CHEBI:57305"/>
        <dbReference type="ChEBI" id="CHEBI:58681"/>
        <dbReference type="ChEBI" id="CHEBI:143788"/>
        <dbReference type="ChEBI" id="CHEBI:456216"/>
        <dbReference type="EC" id="6.3.4.13"/>
    </reaction>
</comment>
<keyword evidence="12 15" id="KW-0511">Multifunctional enzyme</keyword>
<dbReference type="Gene3D" id="3.40.50.20">
    <property type="match status" value="1"/>
</dbReference>
<comment type="similarity">
    <text evidence="15">In the C-terminal section; belongs to the GART family.</text>
</comment>
<evidence type="ECO:0000256" key="3">
    <source>
        <dbReference type="ARBA" id="ARBA00007423"/>
    </source>
</evidence>
<gene>
    <name evidence="19" type="ORF">DERP_013506</name>
</gene>
<dbReference type="EC" id="2.1.2.2" evidence="15"/>
<evidence type="ECO:0000256" key="10">
    <source>
        <dbReference type="ARBA" id="ARBA00022980"/>
    </source>
</evidence>
<evidence type="ECO:0000313" key="20">
    <source>
        <dbReference type="Proteomes" id="UP000887458"/>
    </source>
</evidence>
<evidence type="ECO:0000256" key="14">
    <source>
        <dbReference type="PROSITE-ProRule" id="PRU00409"/>
    </source>
</evidence>
<dbReference type="NCBIfam" id="TIGR00639">
    <property type="entry name" value="PurN"/>
    <property type="match status" value="1"/>
</dbReference>
<dbReference type="InterPro" id="IPR034704">
    <property type="entry name" value="Ribosomal_bL28/bL31-like_sf"/>
</dbReference>
<dbReference type="EC" id="6.3.3.1" evidence="15"/>
<dbReference type="EMBL" id="NJHN03000100">
    <property type="protein sequence ID" value="KAH9415037.1"/>
    <property type="molecule type" value="Genomic_DNA"/>
</dbReference>
<dbReference type="SUPFAM" id="SSF53328">
    <property type="entry name" value="Formyltransferase"/>
    <property type="match status" value="1"/>
</dbReference>
<dbReference type="InterPro" id="IPR028889">
    <property type="entry name" value="USP"/>
</dbReference>
<dbReference type="InterPro" id="IPR004607">
    <property type="entry name" value="GART"/>
</dbReference>
<evidence type="ECO:0000256" key="12">
    <source>
        <dbReference type="ARBA" id="ARBA00023268"/>
    </source>
</evidence>
<dbReference type="Pfam" id="PF00551">
    <property type="entry name" value="Formyl_trans_N"/>
    <property type="match status" value="1"/>
</dbReference>
<dbReference type="HAMAP" id="MF_00741">
    <property type="entry name" value="AIRS"/>
    <property type="match status" value="1"/>
</dbReference>
<dbReference type="InterPro" id="IPR036477">
    <property type="entry name" value="Formyl_transf_N_sf"/>
</dbReference>
<feature type="region of interest" description="Disordered" evidence="16">
    <location>
        <begin position="2166"/>
        <end position="2190"/>
    </location>
</feature>
<evidence type="ECO:0000256" key="13">
    <source>
        <dbReference type="ARBA" id="ARBA00023274"/>
    </source>
</evidence>
<dbReference type="CDD" id="cd08645">
    <property type="entry name" value="FMT_core_GART"/>
    <property type="match status" value="1"/>
</dbReference>
<dbReference type="CDD" id="cd02196">
    <property type="entry name" value="PurM"/>
    <property type="match status" value="1"/>
</dbReference>
<dbReference type="Pfam" id="PF00586">
    <property type="entry name" value="AIRS"/>
    <property type="match status" value="1"/>
</dbReference>
<accession>A0ABQ8IXL3</accession>
<dbReference type="InterPro" id="IPR013815">
    <property type="entry name" value="ATP_grasp_subdomain_1"/>
</dbReference>
<keyword evidence="10" id="KW-0689">Ribosomal protein</keyword>
<dbReference type="Pfam" id="PF02769">
    <property type="entry name" value="AIRS_C"/>
    <property type="match status" value="1"/>
</dbReference>
<dbReference type="PROSITE" id="PS00184">
    <property type="entry name" value="GARS"/>
    <property type="match status" value="1"/>
</dbReference>